<feature type="domain" description="TauD/TfdA-like" evidence="4">
    <location>
        <begin position="83"/>
        <end position="294"/>
    </location>
</feature>
<dbReference type="RefSeq" id="WP_243640711.1">
    <property type="nucleotide sequence ID" value="NZ_SMFX01000001.1"/>
</dbReference>
<evidence type="ECO:0000259" key="4">
    <source>
        <dbReference type="Pfam" id="PF02668"/>
    </source>
</evidence>
<name>A0A4R1HDX3_9GAMM</name>
<dbReference type="GO" id="GO:0016706">
    <property type="term" value="F:2-oxoglutarate-dependent dioxygenase activity"/>
    <property type="evidence" value="ECO:0007669"/>
    <property type="project" value="UniProtKB-ARBA"/>
</dbReference>
<evidence type="ECO:0000256" key="2">
    <source>
        <dbReference type="ARBA" id="ARBA00023002"/>
    </source>
</evidence>
<gene>
    <name evidence="5" type="ORF">DFR30_1783</name>
</gene>
<keyword evidence="6" id="KW-1185">Reference proteome</keyword>
<dbReference type="Pfam" id="PF02668">
    <property type="entry name" value="TauD"/>
    <property type="match status" value="1"/>
</dbReference>
<sequence>MPNASCSTLSVVDSPFDPDTDTAYVAWRERKLADWPADSAGLMTEISDGLAPQASEIGAILSALAHTNIAFYRIKSPQPGGKTMIRALGRLLGLERLDSNLCADDDGITSLTVVEKRQQGEYIPYTNRPLNWHTDGYYNSLDRQIRGVILHCVQPAETGGENAFLDHEIAYIQLRDENPDFIRALMAPDAMAIPPNIQNGQQLRPRQTGPVFSIDPRGCLHMRYSARARNIEWKADSTTQAAAECLLNLFQQDSPYIFRHRLEAGEGVVSNNALHCRTGFSHGSDDVSRLLYRARYFDRVMDSDAGSGE</sequence>
<proteinExistence type="predicted"/>
<organism evidence="5 6">
    <name type="scientific">Thiogranum longum</name>
    <dbReference type="NCBI Taxonomy" id="1537524"/>
    <lineage>
        <taxon>Bacteria</taxon>
        <taxon>Pseudomonadati</taxon>
        <taxon>Pseudomonadota</taxon>
        <taxon>Gammaproteobacteria</taxon>
        <taxon>Chromatiales</taxon>
        <taxon>Ectothiorhodospiraceae</taxon>
        <taxon>Thiogranum</taxon>
    </lineage>
</organism>
<dbReference type="PANTHER" id="PTHR10696">
    <property type="entry name" value="GAMMA-BUTYROBETAINE HYDROXYLASE-RELATED"/>
    <property type="match status" value="1"/>
</dbReference>
<dbReference type="GO" id="GO:0017000">
    <property type="term" value="P:antibiotic biosynthetic process"/>
    <property type="evidence" value="ECO:0007669"/>
    <property type="project" value="UniProtKB-KW"/>
</dbReference>
<evidence type="ECO:0000256" key="3">
    <source>
        <dbReference type="ARBA" id="ARBA00023194"/>
    </source>
</evidence>
<keyword evidence="3" id="KW-0045">Antibiotic biosynthesis</keyword>
<comment type="caution">
    <text evidence="5">The sequence shown here is derived from an EMBL/GenBank/DDBJ whole genome shotgun (WGS) entry which is preliminary data.</text>
</comment>
<dbReference type="Gene3D" id="3.60.130.10">
    <property type="entry name" value="Clavaminate synthase-like"/>
    <property type="match status" value="1"/>
</dbReference>
<dbReference type="PANTHER" id="PTHR10696:SF56">
    <property type="entry name" value="TAUD_TFDA-LIKE DOMAIN-CONTAINING PROTEIN"/>
    <property type="match status" value="1"/>
</dbReference>
<dbReference type="InterPro" id="IPR003819">
    <property type="entry name" value="TauD/TfdA-like"/>
</dbReference>
<dbReference type="SUPFAM" id="SSF51197">
    <property type="entry name" value="Clavaminate synthase-like"/>
    <property type="match status" value="1"/>
</dbReference>
<keyword evidence="5" id="KW-0223">Dioxygenase</keyword>
<accession>A0A4R1HDX3</accession>
<dbReference type="EMBL" id="SMFX01000001">
    <property type="protein sequence ID" value="TCK18505.1"/>
    <property type="molecule type" value="Genomic_DNA"/>
</dbReference>
<comment type="cofactor">
    <cofactor evidence="1">
        <name>Fe(2+)</name>
        <dbReference type="ChEBI" id="CHEBI:29033"/>
    </cofactor>
</comment>
<dbReference type="InterPro" id="IPR042098">
    <property type="entry name" value="TauD-like_sf"/>
</dbReference>
<evidence type="ECO:0000256" key="1">
    <source>
        <dbReference type="ARBA" id="ARBA00001954"/>
    </source>
</evidence>
<keyword evidence="2" id="KW-0560">Oxidoreductase</keyword>
<protein>
    <submittedName>
        <fullName evidence="5">TfdA family taurine catabolism dioxygenase TauD</fullName>
    </submittedName>
</protein>
<dbReference type="AlphaFoldDB" id="A0A4R1HDX3"/>
<dbReference type="InterPro" id="IPR050411">
    <property type="entry name" value="AlphaKG_dependent_hydroxylases"/>
</dbReference>
<evidence type="ECO:0000313" key="5">
    <source>
        <dbReference type="EMBL" id="TCK18505.1"/>
    </source>
</evidence>
<dbReference type="Proteomes" id="UP000295707">
    <property type="component" value="Unassembled WGS sequence"/>
</dbReference>
<reference evidence="5 6" key="1">
    <citation type="submission" date="2019-03" db="EMBL/GenBank/DDBJ databases">
        <title>Genomic Encyclopedia of Type Strains, Phase IV (KMG-IV): sequencing the most valuable type-strain genomes for metagenomic binning, comparative biology and taxonomic classification.</title>
        <authorList>
            <person name="Goeker M."/>
        </authorList>
    </citation>
    <scope>NUCLEOTIDE SEQUENCE [LARGE SCALE GENOMIC DNA]</scope>
    <source>
        <strain evidence="5 6">DSM 19610</strain>
    </source>
</reference>
<evidence type="ECO:0000313" key="6">
    <source>
        <dbReference type="Proteomes" id="UP000295707"/>
    </source>
</evidence>